<keyword evidence="2 5" id="KW-0812">Transmembrane</keyword>
<organism evidence="7 8">
    <name type="scientific">candidate division WOR-1 bacterium RIFOXYB2_FULL_37_13</name>
    <dbReference type="NCBI Taxonomy" id="1802579"/>
    <lineage>
        <taxon>Bacteria</taxon>
        <taxon>Bacillati</taxon>
        <taxon>Saganbacteria</taxon>
    </lineage>
</organism>
<dbReference type="InterPro" id="IPR006977">
    <property type="entry name" value="Yip1_dom"/>
</dbReference>
<dbReference type="GO" id="GO:0016020">
    <property type="term" value="C:membrane"/>
    <property type="evidence" value="ECO:0007669"/>
    <property type="project" value="UniProtKB-SubCell"/>
</dbReference>
<dbReference type="STRING" id="1802579.A2310_03480"/>
<reference evidence="7 8" key="1">
    <citation type="journal article" date="2016" name="Nat. Commun.">
        <title>Thousands of microbial genomes shed light on interconnected biogeochemical processes in an aquifer system.</title>
        <authorList>
            <person name="Anantharaman K."/>
            <person name="Brown C.T."/>
            <person name="Hug L.A."/>
            <person name="Sharon I."/>
            <person name="Castelle C.J."/>
            <person name="Probst A.J."/>
            <person name="Thomas B.C."/>
            <person name="Singh A."/>
            <person name="Wilkins M.J."/>
            <person name="Karaoz U."/>
            <person name="Brodie E.L."/>
            <person name="Williams K.H."/>
            <person name="Hubbard S.S."/>
            <person name="Banfield J.F."/>
        </authorList>
    </citation>
    <scope>NUCLEOTIDE SEQUENCE [LARGE SCALE GENOMIC DNA]</scope>
</reference>
<evidence type="ECO:0000259" key="6">
    <source>
        <dbReference type="Pfam" id="PF04893"/>
    </source>
</evidence>
<evidence type="ECO:0000256" key="1">
    <source>
        <dbReference type="ARBA" id="ARBA00004141"/>
    </source>
</evidence>
<dbReference type="AlphaFoldDB" id="A0A1F4SDX3"/>
<evidence type="ECO:0000313" key="8">
    <source>
        <dbReference type="Proteomes" id="UP000178417"/>
    </source>
</evidence>
<dbReference type="Pfam" id="PF04893">
    <property type="entry name" value="Yip1"/>
    <property type="match status" value="1"/>
</dbReference>
<evidence type="ECO:0000256" key="4">
    <source>
        <dbReference type="ARBA" id="ARBA00023136"/>
    </source>
</evidence>
<feature type="transmembrane region" description="Helical" evidence="5">
    <location>
        <begin position="33"/>
        <end position="57"/>
    </location>
</feature>
<evidence type="ECO:0000313" key="7">
    <source>
        <dbReference type="EMBL" id="OGC18609.1"/>
    </source>
</evidence>
<dbReference type="Proteomes" id="UP000178417">
    <property type="component" value="Unassembled WGS sequence"/>
</dbReference>
<feature type="transmembrane region" description="Helical" evidence="5">
    <location>
        <begin position="197"/>
        <end position="220"/>
    </location>
</feature>
<evidence type="ECO:0000256" key="2">
    <source>
        <dbReference type="ARBA" id="ARBA00022692"/>
    </source>
</evidence>
<gene>
    <name evidence="7" type="ORF">A2310_03480</name>
</gene>
<evidence type="ECO:0000256" key="3">
    <source>
        <dbReference type="ARBA" id="ARBA00022989"/>
    </source>
</evidence>
<evidence type="ECO:0000256" key="5">
    <source>
        <dbReference type="SAM" id="Phobius"/>
    </source>
</evidence>
<feature type="transmembrane region" description="Helical" evidence="5">
    <location>
        <begin position="69"/>
        <end position="93"/>
    </location>
</feature>
<proteinExistence type="predicted"/>
<feature type="transmembrane region" description="Helical" evidence="5">
    <location>
        <begin position="99"/>
        <end position="120"/>
    </location>
</feature>
<protein>
    <recommendedName>
        <fullName evidence="6">Yip1 domain-containing protein</fullName>
    </recommendedName>
</protein>
<sequence length="228" mass="25909">MLKNYFQDLMKLLLQPILFFTRMPDSEWWDKPVTFLGITAMILAFFTAFSVFITQYIPIGSTLFEKVSGLKIIIVSPVMLVLAFMFSVIAFSILFVSFLAGMLLLFWMLGALIFWGGNILKGKGDYLKDVKASFYSSGIFLALIIPVFMLVLLKNKTMDFTNFAIGYNIFYGFAILFLYGLQAIIARKVHGLKKWKAFIVALLPFLVLIMLGIIVSYLILPKISPWIS</sequence>
<keyword evidence="4 5" id="KW-0472">Membrane</keyword>
<comment type="subcellular location">
    <subcellularLocation>
        <location evidence="1">Membrane</location>
        <topology evidence="1">Multi-pass membrane protein</topology>
    </subcellularLocation>
</comment>
<keyword evidence="3 5" id="KW-1133">Transmembrane helix</keyword>
<accession>A0A1F4SDX3</accession>
<dbReference type="EMBL" id="MEUB01000070">
    <property type="protein sequence ID" value="OGC18609.1"/>
    <property type="molecule type" value="Genomic_DNA"/>
</dbReference>
<feature type="domain" description="Yip1" evidence="6">
    <location>
        <begin position="11"/>
        <end position="212"/>
    </location>
</feature>
<feature type="transmembrane region" description="Helical" evidence="5">
    <location>
        <begin position="132"/>
        <end position="153"/>
    </location>
</feature>
<feature type="transmembrane region" description="Helical" evidence="5">
    <location>
        <begin position="165"/>
        <end position="185"/>
    </location>
</feature>
<name>A0A1F4SDX3_UNCSA</name>
<comment type="caution">
    <text evidence="7">The sequence shown here is derived from an EMBL/GenBank/DDBJ whole genome shotgun (WGS) entry which is preliminary data.</text>
</comment>